<organism evidence="5 6">
    <name type="scientific">Silvibacterium bohemicum</name>
    <dbReference type="NCBI Taxonomy" id="1577686"/>
    <lineage>
        <taxon>Bacteria</taxon>
        <taxon>Pseudomonadati</taxon>
        <taxon>Acidobacteriota</taxon>
        <taxon>Terriglobia</taxon>
        <taxon>Terriglobales</taxon>
        <taxon>Acidobacteriaceae</taxon>
        <taxon>Silvibacterium</taxon>
    </lineage>
</organism>
<accession>A0A841K178</accession>
<dbReference type="InterPro" id="IPR032812">
    <property type="entry name" value="SbsA_Ig"/>
</dbReference>
<evidence type="ECO:0000256" key="1">
    <source>
        <dbReference type="ARBA" id="ARBA00005445"/>
    </source>
</evidence>
<feature type="domain" description="SbsA Ig-like" evidence="4">
    <location>
        <begin position="360"/>
        <end position="465"/>
    </location>
</feature>
<dbReference type="InterPro" id="IPR014755">
    <property type="entry name" value="Cu-Rt/internalin_Ig-like"/>
</dbReference>
<dbReference type="PROSITE" id="PS51257">
    <property type="entry name" value="PROKAR_LIPOPROTEIN"/>
    <property type="match status" value="1"/>
</dbReference>
<evidence type="ECO:0000259" key="4">
    <source>
        <dbReference type="Pfam" id="PF13205"/>
    </source>
</evidence>
<dbReference type="RefSeq" id="WP_050061490.1">
    <property type="nucleotide sequence ID" value="NZ_JACHEK010000014.1"/>
</dbReference>
<dbReference type="OrthoDB" id="2082707at2"/>
<name>A0A841K178_9BACT</name>
<proteinExistence type="inferred from homology"/>
<dbReference type="Gene3D" id="2.60.40.1220">
    <property type="match status" value="5"/>
</dbReference>
<sequence length="843" mass="82748">MRRPRFGVTSYLAAVLVVLFTGCGQETANIPDTTPPVVVSTTPTAGATNVALAPTISATFSKAMTASTMNAASFTLTGPDGAAVVGTVTYTTTGSVATFTPSADLAYGTLYTATITTGVTDTASPANALAANYVWTFTTGVAPVPPTVISTIPLNGTTGVPPGQILNATFSEAMNCATLTASATTFTLTGPAGVSVDGTVSCTGSVATFTPTAVLAVNTLYTATITTAAQSAAGAALAANYVWSFRTGSASAPPAVTFTTPVNGATGVPINDTVTATFNVAMNPATISATTFTLTGPGGAPVAGTVTYVPAGSVATFTPTANLALNTVYTATITTGADDLAGAALAANYVWTFTTGAAADTTPPTVIATIPTNGAVAVPINQAITATFSEAINPTTVNATTFTLQAPGGAAVAGLVSYAAIGDTATFTPSANLAPNTLYTATITTGVTDLAGNALAANYIWTFTTGATVDTTAPEIVSTVSANAAINVPLNQTVSATFTEAMDPLTITTATFGLTGPGGTPVAGTVTYNPVTFIATFTPTAAFTAGTAYTATVTAGATDLSGNALGTTGAPNPWSFTTGTAVIPPAVDLGTAALFGGFGGAAGMTNQGISTVINGDIGTTGVSTLITGFHDNGPGCIYTETPLNVGLVNGAIDTAPPPPTVACPTEGTAVTAAIAAQAQADTLTAYNALVAFPNGLDVSTCPGCGGGNAGELGNRTLAPGIYKSASGSFGITQGPLTLDAQGDPNAFWVFQMATTLTVGTPTANQSIVLVNGALAKNVFWQVGTAATINGILGGGTVQGTVIAQAGVSVSTAGVVAITTINGRMLSLVGPVTVVNTVVNVPAP</sequence>
<dbReference type="InterPro" id="IPR021884">
    <property type="entry name" value="Ice-bd_prot"/>
</dbReference>
<evidence type="ECO:0000256" key="2">
    <source>
        <dbReference type="ARBA" id="ARBA00022729"/>
    </source>
</evidence>
<evidence type="ECO:0000313" key="5">
    <source>
        <dbReference type="EMBL" id="MBB6147306.1"/>
    </source>
</evidence>
<dbReference type="EMBL" id="JACHEK010000014">
    <property type="protein sequence ID" value="MBB6147306.1"/>
    <property type="molecule type" value="Genomic_DNA"/>
</dbReference>
<dbReference type="Proteomes" id="UP000538666">
    <property type="component" value="Unassembled WGS sequence"/>
</dbReference>
<feature type="signal peptide" evidence="3">
    <location>
        <begin position="1"/>
        <end position="28"/>
    </location>
</feature>
<comment type="similarity">
    <text evidence="1">Belongs to the ice-binding protein family.</text>
</comment>
<keyword evidence="2 3" id="KW-0732">Signal</keyword>
<reference evidence="5 6" key="1">
    <citation type="submission" date="2020-08" db="EMBL/GenBank/DDBJ databases">
        <title>Genomic Encyclopedia of Type Strains, Phase IV (KMG-IV): sequencing the most valuable type-strain genomes for metagenomic binning, comparative biology and taxonomic classification.</title>
        <authorList>
            <person name="Goeker M."/>
        </authorList>
    </citation>
    <scope>NUCLEOTIDE SEQUENCE [LARGE SCALE GENOMIC DNA]</scope>
    <source>
        <strain evidence="5 6">DSM 103733</strain>
    </source>
</reference>
<evidence type="ECO:0000313" key="6">
    <source>
        <dbReference type="Proteomes" id="UP000538666"/>
    </source>
</evidence>
<feature type="domain" description="SbsA Ig-like" evidence="4">
    <location>
        <begin position="252"/>
        <end position="355"/>
    </location>
</feature>
<dbReference type="Pfam" id="PF13205">
    <property type="entry name" value="Big_5"/>
    <property type="match status" value="5"/>
</dbReference>
<dbReference type="AlphaFoldDB" id="A0A841K178"/>
<protein>
    <recommendedName>
        <fullName evidence="4">SbsA Ig-like domain-containing protein</fullName>
    </recommendedName>
</protein>
<evidence type="ECO:0000256" key="3">
    <source>
        <dbReference type="SAM" id="SignalP"/>
    </source>
</evidence>
<dbReference type="Pfam" id="PF11999">
    <property type="entry name" value="Ice_binding"/>
    <property type="match status" value="1"/>
</dbReference>
<feature type="domain" description="SbsA Ig-like" evidence="4">
    <location>
        <begin position="470"/>
        <end position="578"/>
    </location>
</feature>
<gene>
    <name evidence="5" type="ORF">HNQ77_005302</name>
</gene>
<feature type="domain" description="SbsA Ig-like" evidence="4">
    <location>
        <begin position="144"/>
        <end position="247"/>
    </location>
</feature>
<comment type="caution">
    <text evidence="5">The sequence shown here is derived from an EMBL/GenBank/DDBJ whole genome shotgun (WGS) entry which is preliminary data.</text>
</comment>
<feature type="chain" id="PRO_5032507712" description="SbsA Ig-like domain-containing protein" evidence="3">
    <location>
        <begin position="29"/>
        <end position="843"/>
    </location>
</feature>
<keyword evidence="6" id="KW-1185">Reference proteome</keyword>
<feature type="domain" description="SbsA Ig-like" evidence="4">
    <location>
        <begin position="32"/>
        <end position="139"/>
    </location>
</feature>